<protein>
    <submittedName>
        <fullName evidence="2">Uncharacterized protein</fullName>
    </submittedName>
</protein>
<feature type="compositionally biased region" description="Basic residues" evidence="1">
    <location>
        <begin position="72"/>
        <end position="84"/>
    </location>
</feature>
<name>A0A101MPF2_PENFR</name>
<evidence type="ECO:0000313" key="2">
    <source>
        <dbReference type="EMBL" id="KUM64302.1"/>
    </source>
</evidence>
<dbReference type="Proteomes" id="UP000055045">
    <property type="component" value="Unassembled WGS sequence"/>
</dbReference>
<dbReference type="AlphaFoldDB" id="A0A101MPF2"/>
<feature type="region of interest" description="Disordered" evidence="1">
    <location>
        <begin position="72"/>
        <end position="101"/>
    </location>
</feature>
<evidence type="ECO:0000256" key="1">
    <source>
        <dbReference type="SAM" id="MobiDB-lite"/>
    </source>
</evidence>
<dbReference type="EMBL" id="LLXE01000051">
    <property type="protein sequence ID" value="KUM64302.1"/>
    <property type="molecule type" value="Genomic_DNA"/>
</dbReference>
<gene>
    <name evidence="2" type="ORF">ACN42_g2773</name>
</gene>
<comment type="caution">
    <text evidence="2">The sequence shown here is derived from an EMBL/GenBank/DDBJ whole genome shotgun (WGS) entry which is preliminary data.</text>
</comment>
<evidence type="ECO:0000313" key="3">
    <source>
        <dbReference type="Proteomes" id="UP000055045"/>
    </source>
</evidence>
<reference evidence="2 3" key="1">
    <citation type="submission" date="2015-10" db="EMBL/GenBank/DDBJ databases">
        <title>Genome sequencing of Penicillium freii.</title>
        <authorList>
            <person name="Nguyen H.D."/>
            <person name="Visagie C.M."/>
            <person name="Seifert K.A."/>
        </authorList>
    </citation>
    <scope>NUCLEOTIDE SEQUENCE [LARGE SCALE GENOMIC DNA]</scope>
    <source>
        <strain evidence="2 3">DAOM 242723</strain>
    </source>
</reference>
<proteinExistence type="predicted"/>
<feature type="compositionally biased region" description="Low complexity" evidence="1">
    <location>
        <begin position="92"/>
        <end position="101"/>
    </location>
</feature>
<organism evidence="2 3">
    <name type="scientific">Penicillium freii</name>
    <dbReference type="NCBI Taxonomy" id="48697"/>
    <lineage>
        <taxon>Eukaryota</taxon>
        <taxon>Fungi</taxon>
        <taxon>Dikarya</taxon>
        <taxon>Ascomycota</taxon>
        <taxon>Pezizomycotina</taxon>
        <taxon>Eurotiomycetes</taxon>
        <taxon>Eurotiomycetidae</taxon>
        <taxon>Eurotiales</taxon>
        <taxon>Aspergillaceae</taxon>
        <taxon>Penicillium</taxon>
    </lineage>
</organism>
<accession>A0A101MPF2</accession>
<sequence>MFPATSFAEPKLAELVPTLTGESNFVSWSTALKCALNTRDPHPLEILTGHTAQPAAEDPSLLEWTRNASTKPKHVYTSHQRKTAHTSECFQNPANADTNTNTNAAKSANVINTPALTSNPTVRFNNLFND</sequence>
<keyword evidence="3" id="KW-1185">Reference proteome</keyword>